<proteinExistence type="predicted"/>
<evidence type="ECO:0000313" key="4">
    <source>
        <dbReference type="Proteomes" id="UP000324383"/>
    </source>
</evidence>
<dbReference type="GO" id="GO:0008237">
    <property type="term" value="F:metallopeptidase activity"/>
    <property type="evidence" value="ECO:0007669"/>
    <property type="project" value="UniProtKB-KW"/>
</dbReference>
<keyword evidence="3" id="KW-0645">Protease</keyword>
<feature type="transmembrane region" description="Helical" evidence="1">
    <location>
        <begin position="55"/>
        <end position="77"/>
    </location>
</feature>
<keyword evidence="1" id="KW-0812">Transmembrane</keyword>
<dbReference type="Pfam" id="PF02517">
    <property type="entry name" value="Rce1-like"/>
    <property type="match status" value="1"/>
</dbReference>
<feature type="transmembrane region" description="Helical" evidence="1">
    <location>
        <begin position="12"/>
        <end position="35"/>
    </location>
</feature>
<keyword evidence="1" id="KW-1133">Transmembrane helix</keyword>
<name>A0A5D3FHK6_9BACE</name>
<dbReference type="EMBL" id="VKLW01000017">
    <property type="protein sequence ID" value="TYK33326.1"/>
    <property type="molecule type" value="Genomic_DNA"/>
</dbReference>
<feature type="domain" description="CAAX prenyl protease 2/Lysostaphin resistance protein A-like" evidence="2">
    <location>
        <begin position="134"/>
        <end position="226"/>
    </location>
</feature>
<organism evidence="3 4">
    <name type="scientific">Bacteroides pyogenes</name>
    <dbReference type="NCBI Taxonomy" id="310300"/>
    <lineage>
        <taxon>Bacteria</taxon>
        <taxon>Pseudomonadati</taxon>
        <taxon>Bacteroidota</taxon>
        <taxon>Bacteroidia</taxon>
        <taxon>Bacteroidales</taxon>
        <taxon>Bacteroidaceae</taxon>
        <taxon>Bacteroides</taxon>
    </lineage>
</organism>
<keyword evidence="3" id="KW-0482">Metalloprotease</keyword>
<dbReference type="RefSeq" id="WP_021644697.1">
    <property type="nucleotide sequence ID" value="NZ_CAMBON010000025.1"/>
</dbReference>
<evidence type="ECO:0000259" key="2">
    <source>
        <dbReference type="Pfam" id="PF02517"/>
    </source>
</evidence>
<dbReference type="PANTHER" id="PTHR39430">
    <property type="entry name" value="MEMBRANE-ASSOCIATED PROTEASE-RELATED"/>
    <property type="match status" value="1"/>
</dbReference>
<keyword evidence="3" id="KW-0378">Hydrolase</keyword>
<reference evidence="3 4" key="1">
    <citation type="submission" date="2019-07" db="EMBL/GenBank/DDBJ databases">
        <title>Draft Genome Sequences of Bacteroides pyogenes Strains Isolated from the Uterus Holstein Dairy Cows with Metritis.</title>
        <authorList>
            <person name="Cunha F."/>
            <person name="Galvao K.N."/>
            <person name="Jeon S.J."/>
            <person name="Jeong K.C."/>
        </authorList>
    </citation>
    <scope>NUCLEOTIDE SEQUENCE [LARGE SCALE GENOMIC DNA]</scope>
    <source>
        <strain evidence="3 4">KG-31</strain>
    </source>
</reference>
<feature type="transmembrane region" description="Helical" evidence="1">
    <location>
        <begin position="256"/>
        <end position="282"/>
    </location>
</feature>
<sequence>MEETERKKLVSGSFAVCIYLAAFMVLLFVCSLFYGGIAGGILLLLKENPENSDSLWVLFVMEIALLLAVLTSVAVLLRMEQRGFSELGLSVKGRAADIGYGMLMALSIYAIGFGLCLVTGEVEVAGVHFSLLSLIASWGFYLLVALAEEIMARGYLLGMMLRHNVNRFLALFISSLLFSLLHMFNPNFGLLPMINLVLAGSLLGASFLYTRNLWFPISLHLFWNWLQGPVLGYQVSGNEREGILDLHLPQETVWNGGSFGFEGSLICTVLMILGTAVIVLWGEKRLLLRHTRHA</sequence>
<dbReference type="PANTHER" id="PTHR39430:SF1">
    <property type="entry name" value="PROTEASE"/>
    <property type="match status" value="1"/>
</dbReference>
<accession>A0A5D3FHK6</accession>
<protein>
    <submittedName>
        <fullName evidence="3">CPBP family intramembrane metalloprotease</fullName>
    </submittedName>
</protein>
<gene>
    <name evidence="3" type="ORF">FNJ60_08685</name>
</gene>
<dbReference type="AlphaFoldDB" id="A0A5D3FHK6"/>
<dbReference type="GO" id="GO:0004175">
    <property type="term" value="F:endopeptidase activity"/>
    <property type="evidence" value="ECO:0007669"/>
    <property type="project" value="UniProtKB-ARBA"/>
</dbReference>
<feature type="transmembrane region" description="Helical" evidence="1">
    <location>
        <begin position="98"/>
        <end position="120"/>
    </location>
</feature>
<dbReference type="GO" id="GO:0006508">
    <property type="term" value="P:proteolysis"/>
    <property type="evidence" value="ECO:0007669"/>
    <property type="project" value="UniProtKB-KW"/>
</dbReference>
<comment type="caution">
    <text evidence="3">The sequence shown here is derived from an EMBL/GenBank/DDBJ whole genome shotgun (WGS) entry which is preliminary data.</text>
</comment>
<evidence type="ECO:0000256" key="1">
    <source>
        <dbReference type="SAM" id="Phobius"/>
    </source>
</evidence>
<keyword evidence="1" id="KW-0472">Membrane</keyword>
<evidence type="ECO:0000313" key="3">
    <source>
        <dbReference type="EMBL" id="TYK33326.1"/>
    </source>
</evidence>
<keyword evidence="4" id="KW-1185">Reference proteome</keyword>
<feature type="transmembrane region" description="Helical" evidence="1">
    <location>
        <begin position="126"/>
        <end position="147"/>
    </location>
</feature>
<feature type="transmembrane region" description="Helical" evidence="1">
    <location>
        <begin position="168"/>
        <end position="184"/>
    </location>
</feature>
<dbReference type="Proteomes" id="UP000324383">
    <property type="component" value="Unassembled WGS sequence"/>
</dbReference>
<dbReference type="InterPro" id="IPR003675">
    <property type="entry name" value="Rce1/LyrA-like_dom"/>
</dbReference>
<dbReference type="GO" id="GO:0080120">
    <property type="term" value="P:CAAX-box protein maturation"/>
    <property type="evidence" value="ECO:0007669"/>
    <property type="project" value="UniProtKB-ARBA"/>
</dbReference>